<dbReference type="Pfam" id="PF09839">
    <property type="entry name" value="DUF2066"/>
    <property type="match status" value="1"/>
</dbReference>
<dbReference type="Proteomes" id="UP000286985">
    <property type="component" value="Unassembled WGS sequence"/>
</dbReference>
<keyword evidence="3" id="KW-1185">Reference proteome</keyword>
<sequence>MMGTRCCVEVAMRTLFFAILLTVLCCANTAQAAVELKQMYQARVPVASQAAADRDAALQEALQRTFIRVSGDDSLLAHEEVRLALQNVRNFVQQYGYQQGDDELLLWVQFDQPQVDRTIQSAGSGIWSNLRPELLFWLVLEDDRLQRSIIGTGDIEPLVDQLREQAQIRGLPVKLPLLDLNDSMSLSVLDLWARFDDRIDFASSRYDADGVVVARIYQSDRAVTDQAWTLDWTLKLADMRWRGEVSADERANLGAKLIADISKQLSYRYRISANAEAAGLWRVNIVNLPSVTDVLQAEQRLNSVPSVNRVQLVSYGEHQALFELHIQTEAEQIMRALDITKQFEPVNQQQRDSFATPVYRWSQP</sequence>
<keyword evidence="1" id="KW-0732">Signal</keyword>
<evidence type="ECO:0000313" key="3">
    <source>
        <dbReference type="Proteomes" id="UP000286985"/>
    </source>
</evidence>
<organism evidence="2 3">
    <name type="scientific">Pseudidiomarina donghaiensis</name>
    <dbReference type="NCBI Taxonomy" id="519452"/>
    <lineage>
        <taxon>Bacteria</taxon>
        <taxon>Pseudomonadati</taxon>
        <taxon>Pseudomonadota</taxon>
        <taxon>Gammaproteobacteria</taxon>
        <taxon>Alteromonadales</taxon>
        <taxon>Idiomarinaceae</taxon>
        <taxon>Pseudidiomarina</taxon>
    </lineage>
</organism>
<comment type="caution">
    <text evidence="2">The sequence shown here is derived from an EMBL/GenBank/DDBJ whole genome shotgun (WGS) entry which is preliminary data.</text>
</comment>
<accession>A0A432XCP7</accession>
<dbReference type="STRING" id="519452.SAMN04488139_2375"/>
<gene>
    <name evidence="2" type="ORF">CWE24_11470</name>
</gene>
<dbReference type="EMBL" id="PIPU01000007">
    <property type="protein sequence ID" value="RUO46518.1"/>
    <property type="molecule type" value="Genomic_DNA"/>
</dbReference>
<reference evidence="3" key="1">
    <citation type="journal article" date="2018" name="Front. Microbiol.">
        <title>Genome-Based Analysis Reveals the Taxonomy and Diversity of the Family Idiomarinaceae.</title>
        <authorList>
            <person name="Liu Y."/>
            <person name="Lai Q."/>
            <person name="Shao Z."/>
        </authorList>
    </citation>
    <scope>NUCLEOTIDE SEQUENCE [LARGE SCALE GENOMIC DNA]</scope>
    <source>
        <strain evidence="3">908033</strain>
    </source>
</reference>
<proteinExistence type="predicted"/>
<evidence type="ECO:0000313" key="2">
    <source>
        <dbReference type="EMBL" id="RUO46518.1"/>
    </source>
</evidence>
<dbReference type="OrthoDB" id="6195299at2"/>
<evidence type="ECO:0000256" key="1">
    <source>
        <dbReference type="SAM" id="SignalP"/>
    </source>
</evidence>
<protein>
    <submittedName>
        <fullName evidence="2">DUF2066 domain-containing protein</fullName>
    </submittedName>
</protein>
<feature type="chain" id="PRO_5019392291" evidence="1">
    <location>
        <begin position="33"/>
        <end position="364"/>
    </location>
</feature>
<feature type="signal peptide" evidence="1">
    <location>
        <begin position="1"/>
        <end position="32"/>
    </location>
</feature>
<dbReference type="AlphaFoldDB" id="A0A432XCP7"/>
<dbReference type="InterPro" id="IPR018642">
    <property type="entry name" value="DUF2066"/>
</dbReference>
<name>A0A432XCP7_9GAMM</name>